<evidence type="ECO:0000313" key="2">
    <source>
        <dbReference type="RefSeq" id="XP_023386008.1"/>
    </source>
</evidence>
<name>A0A6P6CFE7_PTEVA</name>
<reference evidence="2" key="1">
    <citation type="submission" date="2025-08" db="UniProtKB">
        <authorList>
            <consortium name="RefSeq"/>
        </authorList>
    </citation>
    <scope>IDENTIFICATION</scope>
    <source>
        <tissue evidence="2">Kidney</tissue>
    </source>
</reference>
<keyword evidence="1" id="KW-1185">Reference proteome</keyword>
<dbReference type="Proteomes" id="UP000515202">
    <property type="component" value="Unplaced"/>
</dbReference>
<gene>
    <name evidence="2" type="primary">LOC105291558</name>
</gene>
<sequence length="118" mass="13237">MEEIHRASSGRRCRASVSSPGTRCRSTWMFNNLEALVFTFWCQDLRGSVIGEKTHKNEKLNATTPQARAVVRHTVCFIIPSPRSSAGADLGLPFEILGMVISTFQDLKTKKLKRILCK</sequence>
<protein>
    <submittedName>
        <fullName evidence="2">Uncharacterized protein LOC105291558 isoform X2</fullName>
    </submittedName>
</protein>
<evidence type="ECO:0000313" key="1">
    <source>
        <dbReference type="Proteomes" id="UP000515202"/>
    </source>
</evidence>
<organism evidence="1 2">
    <name type="scientific">Pteropus vampyrus</name>
    <name type="common">Large flying fox</name>
    <dbReference type="NCBI Taxonomy" id="132908"/>
    <lineage>
        <taxon>Eukaryota</taxon>
        <taxon>Metazoa</taxon>
        <taxon>Chordata</taxon>
        <taxon>Craniata</taxon>
        <taxon>Vertebrata</taxon>
        <taxon>Euteleostomi</taxon>
        <taxon>Mammalia</taxon>
        <taxon>Eutheria</taxon>
        <taxon>Laurasiatheria</taxon>
        <taxon>Chiroptera</taxon>
        <taxon>Yinpterochiroptera</taxon>
        <taxon>Pteropodoidea</taxon>
        <taxon>Pteropodidae</taxon>
        <taxon>Pteropodinae</taxon>
        <taxon>Pteropus</taxon>
    </lineage>
</organism>
<accession>A0A6P6CFE7</accession>
<dbReference type="AlphaFoldDB" id="A0A6P6CFE7"/>
<dbReference type="GeneID" id="105291558"/>
<proteinExistence type="predicted"/>
<dbReference type="RefSeq" id="XP_023386008.1">
    <property type="nucleotide sequence ID" value="XM_023530240.1"/>
</dbReference>